<feature type="chain" id="PRO_5024837756" description="Lipoprotein" evidence="1">
    <location>
        <begin position="21"/>
        <end position="341"/>
    </location>
</feature>
<comment type="caution">
    <text evidence="2">The sequence shown here is derived from an EMBL/GenBank/DDBJ whole genome shotgun (WGS) entry which is preliminary data.</text>
</comment>
<evidence type="ECO:0008006" key="4">
    <source>
        <dbReference type="Google" id="ProtNLM"/>
    </source>
</evidence>
<feature type="signal peptide" evidence="1">
    <location>
        <begin position="1"/>
        <end position="20"/>
    </location>
</feature>
<proteinExistence type="predicted"/>
<sequence length="341" mass="33484">MSVSPMRGVFAGLVSAGLLAACGGGGGGSTPASNASAAPVGAITATNATETVAYAYSGVSDLGTQSQAGASLATGVSVDTPTESVLTASLAQLYKGVAVQPANNLATGVTASSSGACAGGGSISVTVTEAVQGVVSNGDSMSISASNCSENGAVINGQLAFTFSNLSGSIGSSAAWGATLSIKYTNFTLKSGGATIANNGDMTLSYNQSKYQVATAVISGSSLQMDLTKSDASFVSRKLTAYAMTASVNGSNNTSSANFTLTGSSPKVGNVSFVVKTNTPFAAVGTANPSVGSMTVTAGNKSSATLTAIDSTNVKIDIDTNGDGVIDQTLNTTWADLRSRT</sequence>
<reference evidence="2 3" key="1">
    <citation type="submission" date="2016-01" db="EMBL/GenBank/DDBJ databases">
        <authorList>
            <person name="Peeters C."/>
        </authorList>
    </citation>
    <scope>NUCLEOTIDE SEQUENCE [LARGE SCALE GENOMIC DNA]</scope>
    <source>
        <strain evidence="2">LMG 29315</strain>
    </source>
</reference>
<evidence type="ECO:0000313" key="3">
    <source>
        <dbReference type="Proteomes" id="UP000198263"/>
    </source>
</evidence>
<accession>A0A658R3P3</accession>
<keyword evidence="3" id="KW-1185">Reference proteome</keyword>
<evidence type="ECO:0000313" key="2">
    <source>
        <dbReference type="EMBL" id="SAL47189.1"/>
    </source>
</evidence>
<protein>
    <recommendedName>
        <fullName evidence="4">Lipoprotein</fullName>
    </recommendedName>
</protein>
<name>A0A658R3P3_9BURK</name>
<dbReference type="AlphaFoldDB" id="A0A658R3P3"/>
<evidence type="ECO:0000256" key="1">
    <source>
        <dbReference type="SAM" id="SignalP"/>
    </source>
</evidence>
<dbReference type="Proteomes" id="UP000198263">
    <property type="component" value="Unassembled WGS sequence"/>
</dbReference>
<dbReference type="PROSITE" id="PS51257">
    <property type="entry name" value="PROKAR_LIPOPROTEIN"/>
    <property type="match status" value="1"/>
</dbReference>
<gene>
    <name evidence="2" type="ORF">AWB72_04939</name>
</gene>
<organism evidence="2 3">
    <name type="scientific">Caballeronia concitans</name>
    <dbReference type="NCBI Taxonomy" id="1777133"/>
    <lineage>
        <taxon>Bacteria</taxon>
        <taxon>Pseudomonadati</taxon>
        <taxon>Pseudomonadota</taxon>
        <taxon>Betaproteobacteria</taxon>
        <taxon>Burkholderiales</taxon>
        <taxon>Burkholderiaceae</taxon>
        <taxon>Caballeronia</taxon>
    </lineage>
</organism>
<dbReference type="EMBL" id="FCNV02000014">
    <property type="protein sequence ID" value="SAL47189.1"/>
    <property type="molecule type" value="Genomic_DNA"/>
</dbReference>
<keyword evidence="1" id="KW-0732">Signal</keyword>